<organism evidence="9 10">
    <name type="scientific">Bradyrhizobium archetypum</name>
    <dbReference type="NCBI Taxonomy" id="2721160"/>
    <lineage>
        <taxon>Bacteria</taxon>
        <taxon>Pseudomonadati</taxon>
        <taxon>Pseudomonadota</taxon>
        <taxon>Alphaproteobacteria</taxon>
        <taxon>Hyphomicrobiales</taxon>
        <taxon>Nitrobacteraceae</taxon>
        <taxon>Bradyrhizobium</taxon>
    </lineage>
</organism>
<evidence type="ECO:0000256" key="3">
    <source>
        <dbReference type="ARBA" id="ARBA00004961"/>
    </source>
</evidence>
<reference evidence="9 10" key="1">
    <citation type="submission" date="2020-03" db="EMBL/GenBank/DDBJ databases">
        <title>Bradyrhizobium diversity isolated from nodules of Muelleranthus trifoliolatus.</title>
        <authorList>
            <person name="Klepa M."/>
            <person name="Helene L."/>
            <person name="Hungria M."/>
        </authorList>
    </citation>
    <scope>NUCLEOTIDE SEQUENCE [LARGE SCALE GENOMIC DNA]</scope>
    <source>
        <strain evidence="9 10">WSM 1744</strain>
    </source>
</reference>
<evidence type="ECO:0000256" key="1">
    <source>
        <dbReference type="ARBA" id="ARBA00000832"/>
    </source>
</evidence>
<evidence type="ECO:0000313" key="10">
    <source>
        <dbReference type="Proteomes" id="UP000528734"/>
    </source>
</evidence>
<comment type="catalytic activity">
    <reaction evidence="1 7">
        <text>6-phospho-D-glucono-1,5-lactone + H2O = 6-phospho-D-gluconate + H(+)</text>
        <dbReference type="Rhea" id="RHEA:12556"/>
        <dbReference type="ChEBI" id="CHEBI:15377"/>
        <dbReference type="ChEBI" id="CHEBI:15378"/>
        <dbReference type="ChEBI" id="CHEBI:57955"/>
        <dbReference type="ChEBI" id="CHEBI:58759"/>
        <dbReference type="EC" id="3.1.1.31"/>
    </reaction>
</comment>
<dbReference type="InterPro" id="IPR037171">
    <property type="entry name" value="NagB/RpiA_transferase-like"/>
</dbReference>
<accession>A0A7Y4M4I3</accession>
<dbReference type="RefSeq" id="WP_171713028.1">
    <property type="nucleotide sequence ID" value="NZ_JAAVLW010000009.1"/>
</dbReference>
<dbReference type="Pfam" id="PF01182">
    <property type="entry name" value="Glucosamine_iso"/>
    <property type="match status" value="1"/>
</dbReference>
<name>A0A7Y4M4I3_9BRAD</name>
<comment type="similarity">
    <text evidence="4 7">Belongs to the glucosamine/galactosamine-6-phosphate isomerase family. 6-phosphogluconolactonase subfamily.</text>
</comment>
<comment type="function">
    <text evidence="2 7">Hydrolysis of 6-phosphogluconolactone to 6-phosphogluconate.</text>
</comment>
<dbReference type="NCBIfam" id="TIGR01198">
    <property type="entry name" value="pgl"/>
    <property type="match status" value="1"/>
</dbReference>
<dbReference type="CDD" id="cd01400">
    <property type="entry name" value="6PGL"/>
    <property type="match status" value="1"/>
</dbReference>
<keyword evidence="10" id="KW-1185">Reference proteome</keyword>
<dbReference type="EC" id="3.1.1.31" evidence="5 7"/>
<evidence type="ECO:0000256" key="5">
    <source>
        <dbReference type="ARBA" id="ARBA00013198"/>
    </source>
</evidence>
<dbReference type="UniPathway" id="UPA00115">
    <property type="reaction ID" value="UER00409"/>
</dbReference>
<dbReference type="InterPro" id="IPR006148">
    <property type="entry name" value="Glc/Gal-6P_isomerase"/>
</dbReference>
<feature type="domain" description="Glucosamine/galactosamine-6-phosphate isomerase" evidence="8">
    <location>
        <begin position="14"/>
        <end position="237"/>
    </location>
</feature>
<sequence length="249" mass="27278">MTANEQRRVIGVADAAALAMAAAERVLARIAENSGRVAICLTGGSSPKQLYQLLATETYRSRIPWQRVHWFIGDERFVPADDPLNNMGLARAAFLDQCAPAANIHPIPTATADPADPDRAASLYEEELRSFYRADTLDRARPLFDLVLMGVGPDGHTASLFPGDPALDETARWVVGVPRANVEPFVPRVTLTLLTLASCREMLFEVAGWPKRAILTRLFAGENLPANRARSTGETIWLVDREALPEDFG</sequence>
<dbReference type="SUPFAM" id="SSF100950">
    <property type="entry name" value="NagB/RpiA/CoA transferase-like"/>
    <property type="match status" value="1"/>
</dbReference>
<evidence type="ECO:0000256" key="4">
    <source>
        <dbReference type="ARBA" id="ARBA00010662"/>
    </source>
</evidence>
<keyword evidence="7 9" id="KW-0378">Hydrolase</keyword>
<dbReference type="EMBL" id="JAAVLW010000009">
    <property type="protein sequence ID" value="NOJ49967.1"/>
    <property type="molecule type" value="Genomic_DNA"/>
</dbReference>
<gene>
    <name evidence="7 9" type="primary">pgl</name>
    <name evidence="9" type="ORF">HCN50_27590</name>
</gene>
<comment type="pathway">
    <text evidence="3 7">Carbohydrate degradation; pentose phosphate pathway; D-ribulose 5-phosphate from D-glucose 6-phosphate (oxidative stage): step 2/3.</text>
</comment>
<dbReference type="InterPro" id="IPR005900">
    <property type="entry name" value="6-phosphogluconolactonase_DevB"/>
</dbReference>
<evidence type="ECO:0000259" key="8">
    <source>
        <dbReference type="Pfam" id="PF01182"/>
    </source>
</evidence>
<dbReference type="GO" id="GO:0017057">
    <property type="term" value="F:6-phosphogluconolactonase activity"/>
    <property type="evidence" value="ECO:0007669"/>
    <property type="project" value="UniProtKB-UniRule"/>
</dbReference>
<dbReference type="AlphaFoldDB" id="A0A7Y4M4I3"/>
<dbReference type="Proteomes" id="UP000528734">
    <property type="component" value="Unassembled WGS sequence"/>
</dbReference>
<comment type="caution">
    <text evidence="9">The sequence shown here is derived from an EMBL/GenBank/DDBJ whole genome shotgun (WGS) entry which is preliminary data.</text>
</comment>
<dbReference type="PANTHER" id="PTHR11054">
    <property type="entry name" value="6-PHOSPHOGLUCONOLACTONASE"/>
    <property type="match status" value="1"/>
</dbReference>
<dbReference type="Gene3D" id="3.40.50.1360">
    <property type="match status" value="1"/>
</dbReference>
<evidence type="ECO:0000313" key="9">
    <source>
        <dbReference type="EMBL" id="NOJ49967.1"/>
    </source>
</evidence>
<dbReference type="PANTHER" id="PTHR11054:SF0">
    <property type="entry name" value="6-PHOSPHOGLUCONOLACTONASE"/>
    <property type="match status" value="1"/>
</dbReference>
<evidence type="ECO:0000256" key="7">
    <source>
        <dbReference type="RuleBase" id="RU365095"/>
    </source>
</evidence>
<dbReference type="GO" id="GO:0006098">
    <property type="term" value="P:pentose-phosphate shunt"/>
    <property type="evidence" value="ECO:0007669"/>
    <property type="project" value="UniProtKB-UniPathway"/>
</dbReference>
<evidence type="ECO:0000256" key="6">
    <source>
        <dbReference type="ARBA" id="ARBA00020337"/>
    </source>
</evidence>
<proteinExistence type="inferred from homology"/>
<evidence type="ECO:0000256" key="2">
    <source>
        <dbReference type="ARBA" id="ARBA00002681"/>
    </source>
</evidence>
<protein>
    <recommendedName>
        <fullName evidence="6 7">6-phosphogluconolactonase</fullName>
        <shortName evidence="7">6PGL</shortName>
        <ecNumber evidence="5 7">3.1.1.31</ecNumber>
    </recommendedName>
</protein>
<dbReference type="InterPro" id="IPR039104">
    <property type="entry name" value="6PGL"/>
</dbReference>
<dbReference type="GO" id="GO:0005975">
    <property type="term" value="P:carbohydrate metabolic process"/>
    <property type="evidence" value="ECO:0007669"/>
    <property type="project" value="UniProtKB-UniRule"/>
</dbReference>